<keyword evidence="4" id="KW-0963">Cytoplasm</keyword>
<name>A0A023BBH3_GRENI</name>
<dbReference type="OrthoDB" id="1723750at2759"/>
<evidence type="ECO:0000256" key="5">
    <source>
        <dbReference type="ARBA" id="ARBA00022603"/>
    </source>
</evidence>
<dbReference type="GeneID" id="22911113"/>
<dbReference type="VEuPathDB" id="CryptoDB:GNI_024360"/>
<dbReference type="GO" id="GO:0032259">
    <property type="term" value="P:methylation"/>
    <property type="evidence" value="ECO:0007669"/>
    <property type="project" value="UniProtKB-KW"/>
</dbReference>
<dbReference type="CDD" id="cd02440">
    <property type="entry name" value="AdoMet_MTases"/>
    <property type="match status" value="1"/>
</dbReference>
<proteinExistence type="inferred from homology"/>
<dbReference type="GO" id="GO:0005634">
    <property type="term" value="C:nucleus"/>
    <property type="evidence" value="ECO:0007669"/>
    <property type="project" value="UniProtKB-SubCell"/>
</dbReference>
<dbReference type="PANTHER" id="PTHR14614:SF39">
    <property type="entry name" value="HISTIDINE PROTEIN METHYLTRANSFERASE 1 HOMOLOG"/>
    <property type="match status" value="1"/>
</dbReference>
<dbReference type="AlphaFoldDB" id="A0A023BBH3"/>
<organism evidence="10 11">
    <name type="scientific">Gregarina niphandrodes</name>
    <name type="common">Septate eugregarine</name>
    <dbReference type="NCBI Taxonomy" id="110365"/>
    <lineage>
        <taxon>Eukaryota</taxon>
        <taxon>Sar</taxon>
        <taxon>Alveolata</taxon>
        <taxon>Apicomplexa</taxon>
        <taxon>Conoidasida</taxon>
        <taxon>Gregarinasina</taxon>
        <taxon>Eugregarinorida</taxon>
        <taxon>Gregarinidae</taxon>
        <taxon>Gregarina</taxon>
    </lineage>
</organism>
<evidence type="ECO:0000313" key="11">
    <source>
        <dbReference type="Proteomes" id="UP000019763"/>
    </source>
</evidence>
<evidence type="ECO:0000256" key="6">
    <source>
        <dbReference type="ARBA" id="ARBA00022679"/>
    </source>
</evidence>
<evidence type="ECO:0000256" key="8">
    <source>
        <dbReference type="ARBA" id="ARBA00023242"/>
    </source>
</evidence>
<evidence type="ECO:0000256" key="9">
    <source>
        <dbReference type="ARBA" id="ARBA00038126"/>
    </source>
</evidence>
<dbReference type="eggNOG" id="KOG2920">
    <property type="taxonomic scope" value="Eukaryota"/>
</dbReference>
<dbReference type="GO" id="GO:0005737">
    <property type="term" value="C:cytoplasm"/>
    <property type="evidence" value="ECO:0007669"/>
    <property type="project" value="UniProtKB-SubCell"/>
</dbReference>
<keyword evidence="7" id="KW-0949">S-adenosyl-L-methionine</keyword>
<gene>
    <name evidence="10" type="ORF">GNI_024360</name>
</gene>
<dbReference type="EC" id="2.1.1.85" evidence="3"/>
<dbReference type="Gene3D" id="3.40.50.150">
    <property type="entry name" value="Vaccinia Virus protein VP39"/>
    <property type="match status" value="1"/>
</dbReference>
<dbReference type="GO" id="GO:0018064">
    <property type="term" value="F:protein-L-histidine N-tele-methyltransferase activity"/>
    <property type="evidence" value="ECO:0007669"/>
    <property type="project" value="UniProtKB-EC"/>
</dbReference>
<dbReference type="SUPFAM" id="SSF53335">
    <property type="entry name" value="S-adenosyl-L-methionine-dependent methyltransferases"/>
    <property type="match status" value="1"/>
</dbReference>
<sequence>MTQDFIVGKDGYEGGEEVWECSQDLVDYIRQAGNDITRSLCSDQDGEPLRILELGCGHAKPSWALVSELDKLGVLWTLTLQDLDAPSLEKARETFAQYRNLDRVQFVEGEWSQLGDTQLASTPYDIVLMSETLYRASIFPVLSRLLRQVLAPQSGLCLSAQKRFYFGLDGGSLPFLLYTKENGCGLSCRLVKDLQDGRSNIRDIMAITSASTSP</sequence>
<dbReference type="InterPro" id="IPR029063">
    <property type="entry name" value="SAM-dependent_MTases_sf"/>
</dbReference>
<keyword evidence="6" id="KW-0808">Transferase</keyword>
<dbReference type="Proteomes" id="UP000019763">
    <property type="component" value="Unassembled WGS sequence"/>
</dbReference>
<dbReference type="InterPro" id="IPR019410">
    <property type="entry name" value="Methyltransf_16"/>
</dbReference>
<comment type="similarity">
    <text evidence="9">Belongs to the methyltransferase superfamily. METTL18 family.</text>
</comment>
<evidence type="ECO:0000256" key="1">
    <source>
        <dbReference type="ARBA" id="ARBA00004123"/>
    </source>
</evidence>
<evidence type="ECO:0000256" key="7">
    <source>
        <dbReference type="ARBA" id="ARBA00022691"/>
    </source>
</evidence>
<keyword evidence="8" id="KW-0539">Nucleus</keyword>
<comment type="caution">
    <text evidence="10">The sequence shown here is derived from an EMBL/GenBank/DDBJ whole genome shotgun (WGS) entry which is preliminary data.</text>
</comment>
<evidence type="ECO:0000256" key="4">
    <source>
        <dbReference type="ARBA" id="ARBA00022490"/>
    </source>
</evidence>
<dbReference type="OMA" id="FQSESVW"/>
<keyword evidence="5 10" id="KW-0489">Methyltransferase</keyword>
<protein>
    <recommendedName>
        <fullName evidence="3">protein-histidine N-methyltransferase</fullName>
        <ecNumber evidence="3">2.1.1.85</ecNumber>
    </recommendedName>
</protein>
<dbReference type="Pfam" id="PF10294">
    <property type="entry name" value="Methyltransf_16"/>
    <property type="match status" value="1"/>
</dbReference>
<accession>A0A023BBH3</accession>
<evidence type="ECO:0000313" key="10">
    <source>
        <dbReference type="EMBL" id="EZG79729.1"/>
    </source>
</evidence>
<keyword evidence="11" id="KW-1185">Reference proteome</keyword>
<evidence type="ECO:0000256" key="2">
    <source>
        <dbReference type="ARBA" id="ARBA00004496"/>
    </source>
</evidence>
<dbReference type="EMBL" id="AFNH02000180">
    <property type="protein sequence ID" value="EZG79729.1"/>
    <property type="molecule type" value="Genomic_DNA"/>
</dbReference>
<dbReference type="PANTHER" id="PTHR14614">
    <property type="entry name" value="HEPATOCELLULAR CARCINOMA-ASSOCIATED ANTIGEN"/>
    <property type="match status" value="1"/>
</dbReference>
<reference evidence="10" key="1">
    <citation type="submission" date="2013-12" db="EMBL/GenBank/DDBJ databases">
        <authorList>
            <person name="Omoto C.K."/>
            <person name="Sibley D."/>
            <person name="Venepally P."/>
            <person name="Hadjithomas M."/>
            <person name="Karamycheva S."/>
            <person name="Brunk B."/>
            <person name="Roos D."/>
            <person name="Caler E."/>
            <person name="Lorenzi H."/>
        </authorList>
    </citation>
    <scope>NUCLEOTIDE SEQUENCE</scope>
</reference>
<evidence type="ECO:0000256" key="3">
    <source>
        <dbReference type="ARBA" id="ARBA00012533"/>
    </source>
</evidence>
<comment type="subcellular location">
    <subcellularLocation>
        <location evidence="2">Cytoplasm</location>
    </subcellularLocation>
    <subcellularLocation>
        <location evidence="1">Nucleus</location>
    </subcellularLocation>
</comment>
<dbReference type="RefSeq" id="XP_011134385.1">
    <property type="nucleotide sequence ID" value="XM_011136083.1"/>
</dbReference>